<keyword evidence="1" id="KW-1133">Transmembrane helix</keyword>
<name>A0A449BFM1_HAPAX</name>
<dbReference type="RefSeq" id="WP_026390247.1">
    <property type="nucleotide sequence ID" value="NZ_LR215048.1"/>
</dbReference>
<accession>A0A449BFM1</accession>
<gene>
    <name evidence="2" type="ORF">NCTC10138_01629</name>
</gene>
<feature type="transmembrane region" description="Helical" evidence="1">
    <location>
        <begin position="9"/>
        <end position="26"/>
    </location>
</feature>
<evidence type="ECO:0000313" key="3">
    <source>
        <dbReference type="Proteomes" id="UP000289841"/>
    </source>
</evidence>
<dbReference type="EMBL" id="LR215048">
    <property type="protein sequence ID" value="VEU81231.1"/>
    <property type="molecule type" value="Genomic_DNA"/>
</dbReference>
<reference evidence="2 3" key="1">
    <citation type="submission" date="2019-01" db="EMBL/GenBank/DDBJ databases">
        <authorList>
            <consortium name="Pathogen Informatics"/>
        </authorList>
    </citation>
    <scope>NUCLEOTIDE SEQUENCE [LARGE SCALE GENOMIC DNA]</scope>
    <source>
        <strain evidence="2 3">NCTC10138</strain>
    </source>
</reference>
<dbReference type="Proteomes" id="UP000289841">
    <property type="component" value="Chromosome"/>
</dbReference>
<proteinExistence type="predicted"/>
<dbReference type="AlphaFoldDB" id="A0A449BFM1"/>
<keyword evidence="1" id="KW-0472">Membrane</keyword>
<organism evidence="2 3">
    <name type="scientific">Haploplasma axanthum</name>
    <name type="common">Acholeplasma axanthum</name>
    <dbReference type="NCBI Taxonomy" id="29552"/>
    <lineage>
        <taxon>Bacteria</taxon>
        <taxon>Bacillati</taxon>
        <taxon>Mycoplasmatota</taxon>
        <taxon>Mollicutes</taxon>
        <taxon>Acholeplasmatales</taxon>
        <taxon>Acholeplasmataceae</taxon>
        <taxon>Haploplasma</taxon>
    </lineage>
</organism>
<protein>
    <submittedName>
        <fullName evidence="2">Uncharacterized protein</fullName>
    </submittedName>
</protein>
<evidence type="ECO:0000256" key="1">
    <source>
        <dbReference type="SAM" id="Phobius"/>
    </source>
</evidence>
<feature type="transmembrane region" description="Helical" evidence="1">
    <location>
        <begin position="32"/>
        <end position="55"/>
    </location>
</feature>
<keyword evidence="3" id="KW-1185">Reference proteome</keyword>
<sequence>MKSFVQKILAFNIITIIVFILISGYVEERVGYPLYFGTLLFIIMIEIPIIILKYIKEKDDNDEE</sequence>
<dbReference type="KEGG" id="aaxa:NCTC10138_01629"/>
<keyword evidence="1" id="KW-0812">Transmembrane</keyword>
<evidence type="ECO:0000313" key="2">
    <source>
        <dbReference type="EMBL" id="VEU81231.1"/>
    </source>
</evidence>